<dbReference type="Pfam" id="PF00171">
    <property type="entry name" value="Aldedh"/>
    <property type="match status" value="2"/>
</dbReference>
<dbReference type="InterPro" id="IPR015590">
    <property type="entry name" value="Aldehyde_DH_dom"/>
</dbReference>
<dbReference type="InterPro" id="IPR016161">
    <property type="entry name" value="Ald_DH/histidinol_DH"/>
</dbReference>
<feature type="domain" description="Aldehyde dehydrogenase" evidence="1">
    <location>
        <begin position="108"/>
        <end position="164"/>
    </location>
</feature>
<sequence>MLIVLKPTEQTPLSALYCAALIKETDFPPGDIPECGYAIAVHVHIDKVACTSSVEIKTFTNKTKKKMDVKCLIEECGGERVDNKDYFIKATIFSGVKDDMQITVDIPVRTAHRAVFTHASQVCFAASRIFVHSTLYDVSVSKSVELAKKRIVGDPFDLTTEQGP</sequence>
<dbReference type="EMBL" id="CAJNOT010005183">
    <property type="protein sequence ID" value="CAF1457753.1"/>
    <property type="molecule type" value="Genomic_DNA"/>
</dbReference>
<dbReference type="PANTHER" id="PTHR11699">
    <property type="entry name" value="ALDEHYDE DEHYDROGENASE-RELATED"/>
    <property type="match status" value="1"/>
</dbReference>
<evidence type="ECO:0000313" key="3">
    <source>
        <dbReference type="Proteomes" id="UP000663864"/>
    </source>
</evidence>
<dbReference type="Gene3D" id="3.40.309.10">
    <property type="entry name" value="Aldehyde Dehydrogenase, Chain A, domain 2"/>
    <property type="match status" value="1"/>
</dbReference>
<dbReference type="InterPro" id="IPR016162">
    <property type="entry name" value="Ald_DH_N"/>
</dbReference>
<dbReference type="InterPro" id="IPR016163">
    <property type="entry name" value="Ald_DH_C"/>
</dbReference>
<comment type="caution">
    <text evidence="2">The sequence shown here is derived from an EMBL/GenBank/DDBJ whole genome shotgun (WGS) entry which is preliminary data.</text>
</comment>
<accession>A0A815Q420</accession>
<reference evidence="2" key="1">
    <citation type="submission" date="2021-02" db="EMBL/GenBank/DDBJ databases">
        <authorList>
            <person name="Nowell W R."/>
        </authorList>
    </citation>
    <scope>NUCLEOTIDE SEQUENCE</scope>
</reference>
<organism evidence="2 3">
    <name type="scientific">Rotaria sordida</name>
    <dbReference type="NCBI Taxonomy" id="392033"/>
    <lineage>
        <taxon>Eukaryota</taxon>
        <taxon>Metazoa</taxon>
        <taxon>Spiralia</taxon>
        <taxon>Gnathifera</taxon>
        <taxon>Rotifera</taxon>
        <taxon>Eurotatoria</taxon>
        <taxon>Bdelloidea</taxon>
        <taxon>Philodinida</taxon>
        <taxon>Philodinidae</taxon>
        <taxon>Rotaria</taxon>
    </lineage>
</organism>
<dbReference type="SUPFAM" id="SSF53720">
    <property type="entry name" value="ALDH-like"/>
    <property type="match status" value="1"/>
</dbReference>
<dbReference type="AlphaFoldDB" id="A0A815Q420"/>
<dbReference type="GO" id="GO:0016620">
    <property type="term" value="F:oxidoreductase activity, acting on the aldehyde or oxo group of donors, NAD or NADP as acceptor"/>
    <property type="evidence" value="ECO:0007669"/>
    <property type="project" value="InterPro"/>
</dbReference>
<dbReference type="Gene3D" id="3.40.605.10">
    <property type="entry name" value="Aldehyde Dehydrogenase, Chain A, domain 1"/>
    <property type="match status" value="1"/>
</dbReference>
<name>A0A815Q420_9BILA</name>
<gene>
    <name evidence="2" type="ORF">ZHD862_LOCUS35549</name>
</gene>
<feature type="domain" description="Aldehyde dehydrogenase" evidence="1">
    <location>
        <begin position="3"/>
        <end position="79"/>
    </location>
</feature>
<evidence type="ECO:0000259" key="1">
    <source>
        <dbReference type="Pfam" id="PF00171"/>
    </source>
</evidence>
<proteinExistence type="predicted"/>
<protein>
    <recommendedName>
        <fullName evidence="1">Aldehyde dehydrogenase domain-containing protein</fullName>
    </recommendedName>
</protein>
<evidence type="ECO:0000313" key="2">
    <source>
        <dbReference type="EMBL" id="CAF1457753.1"/>
    </source>
</evidence>
<dbReference type="Proteomes" id="UP000663864">
    <property type="component" value="Unassembled WGS sequence"/>
</dbReference>